<dbReference type="SUPFAM" id="SSF55785">
    <property type="entry name" value="PYP-like sensor domain (PAS domain)"/>
    <property type="match status" value="1"/>
</dbReference>
<keyword evidence="7" id="KW-0472">Membrane</keyword>
<keyword evidence="5" id="KW-0175">Coiled coil</keyword>
<feature type="domain" description="PAC" evidence="9">
    <location>
        <begin position="612"/>
        <end position="665"/>
    </location>
</feature>
<comment type="caution">
    <text evidence="11">The sequence shown here is derived from an EMBL/GenBank/DDBJ whole genome shotgun (WGS) entry which is preliminary data.</text>
</comment>
<keyword evidence="4" id="KW-0807">Transducer</keyword>
<dbReference type="PROSITE" id="PS50885">
    <property type="entry name" value="HAMP"/>
    <property type="match status" value="2"/>
</dbReference>
<keyword evidence="2" id="KW-0145">Chemotaxis</keyword>
<dbReference type="InterPro" id="IPR035965">
    <property type="entry name" value="PAS-like_dom_sf"/>
</dbReference>
<evidence type="ECO:0000256" key="7">
    <source>
        <dbReference type="SAM" id="Phobius"/>
    </source>
</evidence>
<dbReference type="Pfam" id="PF00015">
    <property type="entry name" value="MCPsignal"/>
    <property type="match status" value="1"/>
</dbReference>
<comment type="subcellular location">
    <subcellularLocation>
        <location evidence="1">Membrane</location>
    </subcellularLocation>
</comment>
<dbReference type="Pfam" id="PF00672">
    <property type="entry name" value="HAMP"/>
    <property type="match status" value="1"/>
</dbReference>
<feature type="region of interest" description="Disordered" evidence="6">
    <location>
        <begin position="977"/>
        <end position="1042"/>
    </location>
</feature>
<dbReference type="InterPro" id="IPR003660">
    <property type="entry name" value="HAMP_dom"/>
</dbReference>
<comment type="similarity">
    <text evidence="3">Belongs to the methyl-accepting chemotaxis (MCP) protein family.</text>
</comment>
<dbReference type="Gene3D" id="3.30.450.20">
    <property type="entry name" value="PAS domain"/>
    <property type="match status" value="2"/>
</dbReference>
<dbReference type="GO" id="GO:0007165">
    <property type="term" value="P:signal transduction"/>
    <property type="evidence" value="ECO:0007669"/>
    <property type="project" value="UniProtKB-KW"/>
</dbReference>
<reference evidence="11" key="1">
    <citation type="submission" date="2020-10" db="EMBL/GenBank/DDBJ databases">
        <title>Paenihalocynthiibacter styelae gen. nov., sp. nov., isolated from stalked sea squirt Styela clava.</title>
        <authorList>
            <person name="Kim Y.-O."/>
            <person name="Yoon J.-H."/>
        </authorList>
    </citation>
    <scope>NUCLEOTIDE SEQUENCE</scope>
    <source>
        <strain evidence="11">MYP1-1</strain>
    </source>
</reference>
<dbReference type="InterPro" id="IPR051310">
    <property type="entry name" value="MCP_chemotaxis"/>
</dbReference>
<evidence type="ECO:0000256" key="5">
    <source>
        <dbReference type="SAM" id="Coils"/>
    </source>
</evidence>
<dbReference type="SUPFAM" id="SSF158472">
    <property type="entry name" value="HAMP domain-like"/>
    <property type="match status" value="1"/>
</dbReference>
<dbReference type="Gene3D" id="6.10.340.10">
    <property type="match status" value="1"/>
</dbReference>
<name>A0A8J7LNY6_9RHOB</name>
<evidence type="ECO:0000256" key="2">
    <source>
        <dbReference type="ARBA" id="ARBA00022500"/>
    </source>
</evidence>
<evidence type="ECO:0000259" key="9">
    <source>
        <dbReference type="PROSITE" id="PS50113"/>
    </source>
</evidence>
<dbReference type="CDD" id="cd06225">
    <property type="entry name" value="HAMP"/>
    <property type="match status" value="1"/>
</dbReference>
<dbReference type="SUPFAM" id="SSF58104">
    <property type="entry name" value="Methyl-accepting chemotaxis protein (MCP) signaling domain"/>
    <property type="match status" value="1"/>
</dbReference>
<feature type="coiled-coil region" evidence="5">
    <location>
        <begin position="646"/>
        <end position="676"/>
    </location>
</feature>
<dbReference type="GO" id="GO:0006935">
    <property type="term" value="P:chemotaxis"/>
    <property type="evidence" value="ECO:0007669"/>
    <property type="project" value="UniProtKB-KW"/>
</dbReference>
<evidence type="ECO:0000256" key="6">
    <source>
        <dbReference type="SAM" id="MobiDB-lite"/>
    </source>
</evidence>
<dbReference type="PANTHER" id="PTHR43531:SF11">
    <property type="entry name" value="METHYL-ACCEPTING CHEMOTAXIS PROTEIN 3"/>
    <property type="match status" value="1"/>
</dbReference>
<evidence type="ECO:0000256" key="1">
    <source>
        <dbReference type="ARBA" id="ARBA00004370"/>
    </source>
</evidence>
<keyword evidence="12" id="KW-1185">Reference proteome</keyword>
<dbReference type="InterPro" id="IPR013656">
    <property type="entry name" value="PAS_4"/>
</dbReference>
<feature type="domain" description="HAMP" evidence="10">
    <location>
        <begin position="365"/>
        <end position="418"/>
    </location>
</feature>
<feature type="transmembrane region" description="Helical" evidence="7">
    <location>
        <begin position="350"/>
        <end position="371"/>
    </location>
</feature>
<evidence type="ECO:0000259" key="8">
    <source>
        <dbReference type="PROSITE" id="PS50111"/>
    </source>
</evidence>
<dbReference type="EMBL" id="JADCKQ010000001">
    <property type="protein sequence ID" value="MBI1492047.1"/>
    <property type="molecule type" value="Genomic_DNA"/>
</dbReference>
<dbReference type="Proteomes" id="UP000640583">
    <property type="component" value="Unassembled WGS sequence"/>
</dbReference>
<accession>A0A8J7LNY6</accession>
<evidence type="ECO:0000313" key="12">
    <source>
        <dbReference type="Proteomes" id="UP000640583"/>
    </source>
</evidence>
<feature type="domain" description="HAMP" evidence="10">
    <location>
        <begin position="678"/>
        <end position="724"/>
    </location>
</feature>
<dbReference type="Pfam" id="PF08448">
    <property type="entry name" value="PAS_4"/>
    <property type="match status" value="1"/>
</dbReference>
<dbReference type="SMART" id="SM00283">
    <property type="entry name" value="MA"/>
    <property type="match status" value="1"/>
</dbReference>
<dbReference type="GO" id="GO:0016020">
    <property type="term" value="C:membrane"/>
    <property type="evidence" value="ECO:0007669"/>
    <property type="project" value="UniProtKB-SubCell"/>
</dbReference>
<gene>
    <name evidence="11" type="ORF">H1D41_00190</name>
</gene>
<dbReference type="PROSITE" id="PS50111">
    <property type="entry name" value="CHEMOTAXIS_TRANSDUC_2"/>
    <property type="match status" value="1"/>
</dbReference>
<evidence type="ECO:0000256" key="4">
    <source>
        <dbReference type="PROSITE-ProRule" id="PRU00284"/>
    </source>
</evidence>
<dbReference type="SMART" id="SM00304">
    <property type="entry name" value="HAMP"/>
    <property type="match status" value="2"/>
</dbReference>
<dbReference type="PANTHER" id="PTHR43531">
    <property type="entry name" value="PROTEIN ICFG"/>
    <property type="match status" value="1"/>
</dbReference>
<organism evidence="11 12">
    <name type="scientific">Halocynthiibacter styelae</name>
    <dbReference type="NCBI Taxonomy" id="2761955"/>
    <lineage>
        <taxon>Bacteria</taxon>
        <taxon>Pseudomonadati</taxon>
        <taxon>Pseudomonadota</taxon>
        <taxon>Alphaproteobacteria</taxon>
        <taxon>Rhodobacterales</taxon>
        <taxon>Paracoccaceae</taxon>
        <taxon>Halocynthiibacter</taxon>
    </lineage>
</organism>
<evidence type="ECO:0000259" key="10">
    <source>
        <dbReference type="PROSITE" id="PS50885"/>
    </source>
</evidence>
<feature type="compositionally biased region" description="Acidic residues" evidence="6">
    <location>
        <begin position="1031"/>
        <end position="1042"/>
    </location>
</feature>
<dbReference type="InterPro" id="IPR004089">
    <property type="entry name" value="MCPsignal_dom"/>
</dbReference>
<dbReference type="FunFam" id="1.10.287.950:FF:000001">
    <property type="entry name" value="Methyl-accepting chemotaxis sensory transducer"/>
    <property type="match status" value="1"/>
</dbReference>
<dbReference type="AlphaFoldDB" id="A0A8J7LNY6"/>
<dbReference type="RefSeq" id="WP_228847018.1">
    <property type="nucleotide sequence ID" value="NZ_JADCKQ010000001.1"/>
</dbReference>
<dbReference type="InterPro" id="IPR000700">
    <property type="entry name" value="PAS-assoc_C"/>
</dbReference>
<feature type="transmembrane region" description="Helical" evidence="7">
    <location>
        <begin position="12"/>
        <end position="33"/>
    </location>
</feature>
<keyword evidence="7" id="KW-0812">Transmembrane</keyword>
<proteinExistence type="inferred from homology"/>
<evidence type="ECO:0000313" key="11">
    <source>
        <dbReference type="EMBL" id="MBI1492047.1"/>
    </source>
</evidence>
<evidence type="ECO:0000256" key="3">
    <source>
        <dbReference type="ARBA" id="ARBA00029447"/>
    </source>
</evidence>
<protein>
    <submittedName>
        <fullName evidence="11">PAS domain-containing protein</fullName>
    </submittedName>
</protein>
<sequence length="1042" mass="112918">MRLFNSIKLSFKLPLVMFSLCLTSLLLMTYIALELSKGSLENLTEERLSSLLEGRASHLETFLENVEFNLTVQASNPSLLDAVFGFKGGWREFEDPQAYLRETWITNNPHEFGERDSLADAGDDNNFTRTHKRYHGFFRTLMENVGLYDVILIDTQGNVIYTVEKEGDFATNILDGTAVNPNLKSIFETMMSEENAEAGTQFFDFQMYEISDAPAAFFSSLIKSRNGRVAAVMIYQVGSEQINQVLQAPDGLGETGQTYLVGEDGSLRSDQVSPHDGRVLETRIDTAAVQAVLAGQSGSIVRETDQGLLHENYLPLSFHGHSWGLIAAQSQSEFLLPWLEMRQNLARNGLIALIVFTGIAIFLGLSVGRPLERIDHAMRRISASRFDTDVPASDRGDEIGSIAKTLEEFRTSLELAASTAAEARVKGTAFTESSAAMMILNTEGEIDYTNRQLVDFFTTERKNFSSRYAAFDPDALVGTSVGLLWDDPTDFEAILSGATELPLRKFMDTGALRLSVFVNAILGEEGEKAGYVVEWEDVTTFQMNDATINTIESHQVKAVFSLEGMFETANELFAQSLGEDIKAFAGQRISDLLTVREEPGRDILAEAAQGNTVAEKFLLRLSESQDALIEGVVSPVKDASGKTLRILLIGNDISQAQAAIEQAEQERLRMSQAQGEVVDALRKGLGQLADGVLTAKVTDRFDSDYEQLRSDFNLAAGNLCQAMLGVVGNADSIRSEATDISTAAEDLSHRTEKQAATLEETAAALDQITSSVRSAAEASDRTNTVVNSAKESAETSSLVVNEAVAAMGEIETSSEKITKIISVIDDIAFQTNLLALNAGVEAARAGEAGRGFAVVASEVRALAQRSSDAAHEINNLISASGQHVKRGAELVSQTGDELQKIIQSVGDISHHVGEIAVSAKEQASGLAEINTSVNELDKFTQQNAAMFEETTAASHALTQGAEALSSVVSRFETGNEVAEDTDPGMFRSGRPAEVTSGENDVPVPHPEPVRTVNRPVTEGSAAVDLNSIAAEPEDAPDGWEEF</sequence>
<dbReference type="CDD" id="cd11386">
    <property type="entry name" value="MCP_signal"/>
    <property type="match status" value="1"/>
</dbReference>
<feature type="domain" description="Methyl-accepting transducer" evidence="8">
    <location>
        <begin position="729"/>
        <end position="958"/>
    </location>
</feature>
<dbReference type="Gene3D" id="1.10.287.950">
    <property type="entry name" value="Methyl-accepting chemotaxis protein"/>
    <property type="match status" value="1"/>
</dbReference>
<keyword evidence="7" id="KW-1133">Transmembrane helix</keyword>
<dbReference type="PROSITE" id="PS50113">
    <property type="entry name" value="PAC"/>
    <property type="match status" value="1"/>
</dbReference>